<keyword evidence="3" id="KW-1185">Reference proteome</keyword>
<evidence type="ECO:0000313" key="3">
    <source>
        <dbReference type="Proteomes" id="UP000829685"/>
    </source>
</evidence>
<organism evidence="2 3">
    <name type="scientific">Neoarthrinium moseri</name>
    <dbReference type="NCBI Taxonomy" id="1658444"/>
    <lineage>
        <taxon>Eukaryota</taxon>
        <taxon>Fungi</taxon>
        <taxon>Dikarya</taxon>
        <taxon>Ascomycota</taxon>
        <taxon>Pezizomycotina</taxon>
        <taxon>Sordariomycetes</taxon>
        <taxon>Xylariomycetidae</taxon>
        <taxon>Amphisphaeriales</taxon>
        <taxon>Apiosporaceae</taxon>
        <taxon>Neoarthrinium</taxon>
    </lineage>
</organism>
<gene>
    <name evidence="2" type="ORF">JX265_001795</name>
</gene>
<dbReference type="InterPro" id="IPR029058">
    <property type="entry name" value="AB_hydrolase_fold"/>
</dbReference>
<dbReference type="Gene3D" id="3.40.50.1820">
    <property type="entry name" value="alpha/beta hydrolase"/>
    <property type="match status" value="1"/>
</dbReference>
<comment type="caution">
    <text evidence="2">The sequence shown here is derived from an EMBL/GenBank/DDBJ whole genome shotgun (WGS) entry which is preliminary data.</text>
</comment>
<name>A0A9Q0ATM9_9PEZI</name>
<dbReference type="SUPFAM" id="SSF53474">
    <property type="entry name" value="alpha/beta-Hydrolases"/>
    <property type="match status" value="1"/>
</dbReference>
<dbReference type="AlphaFoldDB" id="A0A9Q0ATM9"/>
<evidence type="ECO:0000259" key="1">
    <source>
        <dbReference type="Pfam" id="PF00975"/>
    </source>
</evidence>
<feature type="domain" description="Thioesterase" evidence="1">
    <location>
        <begin position="26"/>
        <end position="195"/>
    </location>
</feature>
<dbReference type="EMBL" id="JAFIMR010000003">
    <property type="protein sequence ID" value="KAI1880174.1"/>
    <property type="molecule type" value="Genomic_DNA"/>
</dbReference>
<dbReference type="Proteomes" id="UP000829685">
    <property type="component" value="Unassembled WGS sequence"/>
</dbReference>
<accession>A0A9Q0ATM9</accession>
<evidence type="ECO:0000313" key="2">
    <source>
        <dbReference type="EMBL" id="KAI1880174.1"/>
    </source>
</evidence>
<dbReference type="InterPro" id="IPR001031">
    <property type="entry name" value="Thioesterase"/>
</dbReference>
<protein>
    <recommendedName>
        <fullName evidence="1">Thioesterase domain-containing protein</fullName>
    </recommendedName>
</protein>
<reference evidence="2" key="1">
    <citation type="submission" date="2021-03" db="EMBL/GenBank/DDBJ databases">
        <title>Revisited historic fungal species revealed as producer of novel bioactive compounds through whole genome sequencing and comparative genomics.</title>
        <authorList>
            <person name="Vignolle G.A."/>
            <person name="Hochenegger N."/>
            <person name="Mach R.L."/>
            <person name="Mach-Aigner A.R."/>
            <person name="Javad Rahimi M."/>
            <person name="Salim K.A."/>
            <person name="Chan C.M."/>
            <person name="Lim L.B.L."/>
            <person name="Cai F."/>
            <person name="Druzhinina I.S."/>
            <person name="U'Ren J.M."/>
            <person name="Derntl C."/>
        </authorList>
    </citation>
    <scope>NUCLEOTIDE SEQUENCE</scope>
    <source>
        <strain evidence="2">TUCIM 5799</strain>
    </source>
</reference>
<sequence length="271" mass="29951">MGSDDFLSNPALIYEGPDWLPVPRAPLVLAHDGGGTTFSYHCLDPTNRALYGIENAHLHQGGYWEGGIQEMAKHYIQLIARSIPAGGNIILGGWSLGGILSLEMAHQIATDTEMRPRFTVLGIIMIDSICPRRTADLPAAAKIPPPQQIVKTDEEMKAMKLKEKVALNMAHARIMVPHWDKPQWTNSKAPPTVLLRAKETVDHADQKFVDVTRHDRMLGWGPYSEENGNFIRTVVDIEGHHFSVFADENIAAITVKICAAANDIEAGRYSK</sequence>
<dbReference type="Pfam" id="PF00975">
    <property type="entry name" value="Thioesterase"/>
    <property type="match status" value="1"/>
</dbReference>
<proteinExistence type="predicted"/>